<keyword evidence="4" id="KW-1185">Reference proteome</keyword>
<comment type="cofactor">
    <cofactor evidence="1">
        <name>Zn(2+)</name>
        <dbReference type="ChEBI" id="CHEBI:29105"/>
    </cofactor>
</comment>
<gene>
    <name evidence="3" type="ORF">ECPE_LOCUS5509</name>
</gene>
<dbReference type="Proteomes" id="UP000272942">
    <property type="component" value="Unassembled WGS sequence"/>
</dbReference>
<reference evidence="3 4" key="2">
    <citation type="submission" date="2018-11" db="EMBL/GenBank/DDBJ databases">
        <authorList>
            <consortium name="Pathogen Informatics"/>
        </authorList>
    </citation>
    <scope>NUCLEOTIDE SEQUENCE [LARGE SCALE GENOMIC DNA]</scope>
    <source>
        <strain evidence="3 4">Egypt</strain>
    </source>
</reference>
<sequence length="578" mass="62686">MYQKDRKGTMTKEGSGRVAIWKHLGLIHCYTLECNYNTGPILNRLGRCLASAAPDETGRLTPPGTFAGPHWIDLAGSSGTPMHMSSSSPVSFNSNPPVTHTSTFQMLCFPQRYTPAHFEEVGRALLIAMLDHSQTNPWPRIATLAGPNSDIGIGNIPTLIGMPEFAHMRALKDWVRKFVRGLSHSTAGGGVHASSSSCKPLNQRGTQSQSLPLTNHNRAMSDRYSVTGGMPQRLSRTSKSATHSKLTPVSIGTPSFTTAAPASTATQSISFTAPSTNQINTSPQQLQQQQQQQEQYQPRNTSSSHPRTPLNPIRTHRTHPSYSVASGSKSCAMKTPDSPRLRTHTKAKWTNSTGDLQVNMLGTQLSEGLNLGDDSLSTSVTLSRESRTRPTPVESTMIEGVTLSGKMSFSEANASNNDGEKKSISQNKLGTIVEPKRAPTRSKNCSFPWTANKSLVGFEGEKKQQACSVPPTSNRSVTQRRGDETSNASTTLSEARHVKRRQIKLAESILTSYVVNSRQRRSAQFPSNSARAGGYLWSRNMRTGGNGNLSVCGESVSKTNSTSQNNPRHSNAVSILVI</sequence>
<name>A0A183AEX4_9TREM</name>
<accession>A0A183AEX4</accession>
<dbReference type="PANTHER" id="PTHR12756">
    <property type="entry name" value="CYTOSOLIC CARBOXYPEPTIDASE"/>
    <property type="match status" value="1"/>
</dbReference>
<evidence type="ECO:0000313" key="3">
    <source>
        <dbReference type="EMBL" id="VDP75727.1"/>
    </source>
</evidence>
<dbReference type="InterPro" id="IPR050821">
    <property type="entry name" value="Cytosolic_carboxypeptidase"/>
</dbReference>
<feature type="region of interest" description="Disordered" evidence="2">
    <location>
        <begin position="274"/>
        <end position="340"/>
    </location>
</feature>
<organism evidence="5">
    <name type="scientific">Echinostoma caproni</name>
    <dbReference type="NCBI Taxonomy" id="27848"/>
    <lineage>
        <taxon>Eukaryota</taxon>
        <taxon>Metazoa</taxon>
        <taxon>Spiralia</taxon>
        <taxon>Lophotrochozoa</taxon>
        <taxon>Platyhelminthes</taxon>
        <taxon>Trematoda</taxon>
        <taxon>Digenea</taxon>
        <taxon>Plagiorchiida</taxon>
        <taxon>Echinostomata</taxon>
        <taxon>Echinostomatoidea</taxon>
        <taxon>Echinostomatidae</taxon>
        <taxon>Echinostoma</taxon>
    </lineage>
</organism>
<proteinExistence type="predicted"/>
<feature type="compositionally biased region" description="Polar residues" evidence="2">
    <location>
        <begin position="320"/>
        <end position="329"/>
    </location>
</feature>
<feature type="region of interest" description="Disordered" evidence="2">
    <location>
        <begin position="555"/>
        <end position="578"/>
    </location>
</feature>
<feature type="compositionally biased region" description="Polar residues" evidence="2">
    <location>
        <begin position="405"/>
        <end position="417"/>
    </location>
</feature>
<feature type="region of interest" description="Disordered" evidence="2">
    <location>
        <begin position="462"/>
        <end position="496"/>
    </location>
</feature>
<dbReference type="WBParaSite" id="ECPE_0000552201-mRNA-1">
    <property type="protein sequence ID" value="ECPE_0000552201-mRNA-1"/>
    <property type="gene ID" value="ECPE_0000552201"/>
</dbReference>
<protein>
    <submittedName>
        <fullName evidence="5">Protein kinase domain-containing protein</fullName>
    </submittedName>
</protein>
<dbReference type="PANTHER" id="PTHR12756:SF12">
    <property type="entry name" value="CYTOSOLIC CARBOXYPEPTIDASE-LIKE PROTEIN 5"/>
    <property type="match status" value="1"/>
</dbReference>
<feature type="region of interest" description="Disordered" evidence="2">
    <location>
        <begin position="369"/>
        <end position="429"/>
    </location>
</feature>
<reference evidence="5" key="1">
    <citation type="submission" date="2016-06" db="UniProtKB">
        <authorList>
            <consortium name="WormBaseParasite"/>
        </authorList>
    </citation>
    <scope>IDENTIFICATION</scope>
</reference>
<evidence type="ECO:0000313" key="4">
    <source>
        <dbReference type="Proteomes" id="UP000272942"/>
    </source>
</evidence>
<feature type="region of interest" description="Disordered" evidence="2">
    <location>
        <begin position="185"/>
        <end position="259"/>
    </location>
</feature>
<evidence type="ECO:0000256" key="1">
    <source>
        <dbReference type="ARBA" id="ARBA00001947"/>
    </source>
</evidence>
<dbReference type="AlphaFoldDB" id="A0A183AEX4"/>
<evidence type="ECO:0000313" key="5">
    <source>
        <dbReference type="WBParaSite" id="ECPE_0000552201-mRNA-1"/>
    </source>
</evidence>
<feature type="compositionally biased region" description="Polar residues" evidence="2">
    <location>
        <begin position="193"/>
        <end position="218"/>
    </location>
</feature>
<feature type="compositionally biased region" description="Low complexity" evidence="2">
    <location>
        <begin position="284"/>
        <end position="297"/>
    </location>
</feature>
<feature type="compositionally biased region" description="Polar residues" evidence="2">
    <location>
        <begin position="274"/>
        <end position="283"/>
    </location>
</feature>
<feature type="compositionally biased region" description="Polar residues" evidence="2">
    <location>
        <begin position="465"/>
        <end position="493"/>
    </location>
</feature>
<dbReference type="OrthoDB" id="10253041at2759"/>
<feature type="compositionally biased region" description="Polar residues" evidence="2">
    <location>
        <begin position="234"/>
        <end position="252"/>
    </location>
</feature>
<dbReference type="EMBL" id="UZAN01042377">
    <property type="protein sequence ID" value="VDP75727.1"/>
    <property type="molecule type" value="Genomic_DNA"/>
</dbReference>
<feature type="compositionally biased region" description="Polar residues" evidence="2">
    <location>
        <begin position="556"/>
        <end position="578"/>
    </location>
</feature>
<evidence type="ECO:0000256" key="2">
    <source>
        <dbReference type="SAM" id="MobiDB-lite"/>
    </source>
</evidence>